<feature type="region of interest" description="Disordered" evidence="3">
    <location>
        <begin position="972"/>
        <end position="1025"/>
    </location>
</feature>
<dbReference type="GO" id="GO:0031623">
    <property type="term" value="P:receptor internalization"/>
    <property type="evidence" value="ECO:0007669"/>
    <property type="project" value="TreeGrafter"/>
</dbReference>
<feature type="compositionally biased region" description="Polar residues" evidence="3">
    <location>
        <begin position="1003"/>
        <end position="1014"/>
    </location>
</feature>
<proteinExistence type="predicted"/>
<dbReference type="InterPro" id="IPR045063">
    <property type="entry name" value="Dynamin_N"/>
</dbReference>
<dbReference type="EMBL" id="FJOG01000002">
    <property type="protein sequence ID" value="CZR52308.1"/>
    <property type="molecule type" value="Genomic_DNA"/>
</dbReference>
<dbReference type="PROSITE" id="PS51388">
    <property type="entry name" value="GED"/>
    <property type="match status" value="1"/>
</dbReference>
<protein>
    <submittedName>
        <fullName evidence="5">Related to interferon-induced GTP-binding protein Mx2</fullName>
    </submittedName>
</protein>
<dbReference type="PRINTS" id="PR00195">
    <property type="entry name" value="DYNAMIN"/>
</dbReference>
<dbReference type="Proteomes" id="UP000184330">
    <property type="component" value="Unassembled WGS sequence"/>
</dbReference>
<feature type="compositionally biased region" description="Low complexity" evidence="3">
    <location>
        <begin position="110"/>
        <end position="120"/>
    </location>
</feature>
<dbReference type="GO" id="GO:0005886">
    <property type="term" value="C:plasma membrane"/>
    <property type="evidence" value="ECO:0007669"/>
    <property type="project" value="TreeGrafter"/>
</dbReference>
<evidence type="ECO:0000313" key="6">
    <source>
        <dbReference type="Proteomes" id="UP000184330"/>
    </source>
</evidence>
<dbReference type="SUPFAM" id="SSF52540">
    <property type="entry name" value="P-loop containing nucleoside triphosphate hydrolases"/>
    <property type="match status" value="1"/>
</dbReference>
<dbReference type="InterPro" id="IPR022812">
    <property type="entry name" value="Dynamin"/>
</dbReference>
<gene>
    <name evidence="5" type="ORF">PAC_02185</name>
</gene>
<feature type="compositionally biased region" description="Polar residues" evidence="3">
    <location>
        <begin position="121"/>
        <end position="132"/>
    </location>
</feature>
<dbReference type="PANTHER" id="PTHR11566">
    <property type="entry name" value="DYNAMIN"/>
    <property type="match status" value="1"/>
</dbReference>
<dbReference type="InterPro" id="IPR020850">
    <property type="entry name" value="GED_dom"/>
</dbReference>
<dbReference type="GO" id="GO:0003924">
    <property type="term" value="F:GTPase activity"/>
    <property type="evidence" value="ECO:0007669"/>
    <property type="project" value="InterPro"/>
</dbReference>
<dbReference type="GO" id="GO:0005525">
    <property type="term" value="F:GTP binding"/>
    <property type="evidence" value="ECO:0007669"/>
    <property type="project" value="InterPro"/>
</dbReference>
<feature type="compositionally biased region" description="Polar residues" evidence="3">
    <location>
        <begin position="985"/>
        <end position="994"/>
    </location>
</feature>
<evidence type="ECO:0000256" key="2">
    <source>
        <dbReference type="ARBA" id="ARBA00023134"/>
    </source>
</evidence>
<dbReference type="Pfam" id="PF00350">
    <property type="entry name" value="Dynamin_N"/>
    <property type="match status" value="1"/>
</dbReference>
<sequence length="1025" mass="115800">MAPGRRLLKRESTAAYGGLATPGASIYASTGGSPTPKSSVSPKREREIESIDLSFSDEYEEEPPAPSNVRSYHGHPADERYSSVADREFRSLSGPSRHPQYHPEPRPSPSRRLTSRSHPSNTRTEMNISPPSQGMEFVGRHVKVLVDAISDLRNFGLDHVVELPELVLVGDQSAGKSSLMSALTEVQLPRDQGICTKCPANIKTSPAEKDWSCKVSLQQYYRYENPNGRVIDSRSVTKRNPFPPWVEQDLEVKEFATLTHKSQLEEAIKWAQIALLNHDVDYQLFIPGVGLRAQGNFQRERDMTEAKFSPNLIAIEISAPGLPALSFYDLPGIFRVAPDPRDQYLSRVIENLAVKYIQRPNALIIWTLAMKTDPSNSSTGKVIQDCKATDRTVGVLTNPDHVYSRHVEYENILQGHAHIVKHGYFVTRQPGENASIPQGDGYHAEARRQEMQFFHSEGLWKGEWREFLPRCGTTAIQKFLSLELAKQIKDSIPSITQKIAYRTEEVDRKLGDCPDLPDSDIKNIIMKILAEFSSDVCNVMDGESTEEFTNQWTTLADHFMSLMHEIKPMIIVNHPSDRLVPEVIEIDDDDDDNESLVAFSEAGKRMNPYGTPVAKKQRVDPTPDPETPTRIVKHEIFDMRGPPSVASSRMGPPCRKPNAFSGTVFEDMADLGRGFISLSGIQTYIKKYVRPGLPGLVSPKTYNFLCTLAIGIWRQPLDAFFNKTISIVRKQLSGILNEHLGLYKQTELFRTAQRQLDEFITGYAEEQRARLEELYELEFYKSFTVNRDAIDKHKEKELEGLMQARRKVRAREWIKKQASIDPKKWRYPAEATQNDKRKLDAKRITEVVKNADIDLGVDPLDLELRVAAYVRGYYVTAADRFVDSVCLSIHGMFFRKIRQNIRFHLEEKLGINDYRDGEDVCRRLMEEDDIIGKRRRALRLEKDKLTGFSARLAKLVAQLEGGQDEALSDVADLEADAEEEPDSPLSSRRISQLDTEMGEGSDDTITLETPSSSYRDGLVAGPEGV</sequence>
<dbReference type="OrthoDB" id="5061070at2759"/>
<organism evidence="5 6">
    <name type="scientific">Phialocephala subalpina</name>
    <dbReference type="NCBI Taxonomy" id="576137"/>
    <lineage>
        <taxon>Eukaryota</taxon>
        <taxon>Fungi</taxon>
        <taxon>Dikarya</taxon>
        <taxon>Ascomycota</taxon>
        <taxon>Pezizomycotina</taxon>
        <taxon>Leotiomycetes</taxon>
        <taxon>Helotiales</taxon>
        <taxon>Mollisiaceae</taxon>
        <taxon>Phialocephala</taxon>
        <taxon>Phialocephala fortinii species complex</taxon>
    </lineage>
</organism>
<dbReference type="Pfam" id="PF01031">
    <property type="entry name" value="Dynamin_M"/>
    <property type="match status" value="1"/>
</dbReference>
<dbReference type="Gene3D" id="3.40.50.300">
    <property type="entry name" value="P-loop containing nucleotide triphosphate hydrolases"/>
    <property type="match status" value="1"/>
</dbReference>
<dbReference type="Gene3D" id="1.20.120.1240">
    <property type="entry name" value="Dynamin, middle domain"/>
    <property type="match status" value="1"/>
</dbReference>
<dbReference type="InterPro" id="IPR001401">
    <property type="entry name" value="Dynamin_GTPase"/>
</dbReference>
<feature type="compositionally biased region" description="Polar residues" evidence="3">
    <location>
        <begin position="27"/>
        <end position="41"/>
    </location>
</feature>
<evidence type="ECO:0000256" key="3">
    <source>
        <dbReference type="SAM" id="MobiDB-lite"/>
    </source>
</evidence>
<dbReference type="AlphaFoldDB" id="A0A1L7WHR5"/>
<evidence type="ECO:0000313" key="5">
    <source>
        <dbReference type="EMBL" id="CZR52308.1"/>
    </source>
</evidence>
<keyword evidence="6" id="KW-1185">Reference proteome</keyword>
<evidence type="ECO:0000259" key="4">
    <source>
        <dbReference type="PROSITE" id="PS51388"/>
    </source>
</evidence>
<dbReference type="InterPro" id="IPR000375">
    <property type="entry name" value="Dynamin_stalk"/>
</dbReference>
<accession>A0A1L7WHR5</accession>
<feature type="compositionally biased region" description="Acidic residues" evidence="3">
    <location>
        <begin position="972"/>
        <end position="982"/>
    </location>
</feature>
<feature type="domain" description="GED" evidence="4">
    <location>
        <begin position="863"/>
        <end position="960"/>
    </location>
</feature>
<dbReference type="SMART" id="SM00053">
    <property type="entry name" value="DYNc"/>
    <property type="match status" value="1"/>
</dbReference>
<feature type="region of interest" description="Disordered" evidence="3">
    <location>
        <begin position="609"/>
        <end position="629"/>
    </location>
</feature>
<reference evidence="5 6" key="1">
    <citation type="submission" date="2016-03" db="EMBL/GenBank/DDBJ databases">
        <authorList>
            <person name="Ploux O."/>
        </authorList>
    </citation>
    <scope>NUCLEOTIDE SEQUENCE [LARGE SCALE GENOMIC DNA]</scope>
    <source>
        <strain evidence="5 6">UAMH 11012</strain>
    </source>
</reference>
<feature type="compositionally biased region" description="Basic and acidic residues" evidence="3">
    <location>
        <begin position="75"/>
        <end position="90"/>
    </location>
</feature>
<dbReference type="GO" id="GO:0005737">
    <property type="term" value="C:cytoplasm"/>
    <property type="evidence" value="ECO:0007669"/>
    <property type="project" value="TreeGrafter"/>
</dbReference>
<dbReference type="STRING" id="576137.A0A1L7WHR5"/>
<dbReference type="PANTHER" id="PTHR11566:SF131">
    <property type="entry name" value="GTPASE, PUTATIVE (AFU_ORTHOLOGUE AFUA_6G07630)-RELATED"/>
    <property type="match status" value="1"/>
</dbReference>
<evidence type="ECO:0000256" key="1">
    <source>
        <dbReference type="ARBA" id="ARBA00022741"/>
    </source>
</evidence>
<keyword evidence="2" id="KW-0342">GTP-binding</keyword>
<dbReference type="GO" id="GO:0005874">
    <property type="term" value="C:microtubule"/>
    <property type="evidence" value="ECO:0007669"/>
    <property type="project" value="TreeGrafter"/>
</dbReference>
<dbReference type="InterPro" id="IPR027417">
    <property type="entry name" value="P-loop_NTPase"/>
</dbReference>
<dbReference type="GO" id="GO:0008017">
    <property type="term" value="F:microtubule binding"/>
    <property type="evidence" value="ECO:0007669"/>
    <property type="project" value="TreeGrafter"/>
</dbReference>
<feature type="region of interest" description="Disordered" evidence="3">
    <location>
        <begin position="17"/>
        <end position="134"/>
    </location>
</feature>
<name>A0A1L7WHR5_9HELO</name>
<keyword evidence="1" id="KW-0547">Nucleotide-binding</keyword>